<evidence type="ECO:0000313" key="22">
    <source>
        <dbReference type="Ensembl" id="ENSCSAVP00000016402.1"/>
    </source>
</evidence>
<dbReference type="GO" id="GO:0042276">
    <property type="term" value="P:error-prone translesion synthesis"/>
    <property type="evidence" value="ECO:0007669"/>
    <property type="project" value="TreeGrafter"/>
</dbReference>
<feature type="domain" description="UmuC" evidence="21">
    <location>
        <begin position="60"/>
        <end position="276"/>
    </location>
</feature>
<evidence type="ECO:0000259" key="21">
    <source>
        <dbReference type="PROSITE" id="PS50173"/>
    </source>
</evidence>
<accession>H2ZFN6</accession>
<dbReference type="GO" id="GO:0003684">
    <property type="term" value="F:damaged DNA binding"/>
    <property type="evidence" value="ECO:0007669"/>
    <property type="project" value="InterPro"/>
</dbReference>
<dbReference type="FunFam" id="3.40.1170.60:FF:000002">
    <property type="entry name" value="Polymerase (DNA directed) kappa"/>
    <property type="match status" value="1"/>
</dbReference>
<dbReference type="SUPFAM" id="SSF56672">
    <property type="entry name" value="DNA/RNA polymerases"/>
    <property type="match status" value="1"/>
</dbReference>
<dbReference type="GO" id="GO:0005634">
    <property type="term" value="C:nucleus"/>
    <property type="evidence" value="ECO:0007669"/>
    <property type="project" value="UniProtKB-SubCell"/>
</dbReference>
<dbReference type="PANTHER" id="PTHR11076">
    <property type="entry name" value="DNA REPAIR POLYMERASE UMUC / TRANSFERASE FAMILY MEMBER"/>
    <property type="match status" value="1"/>
</dbReference>
<keyword evidence="7" id="KW-0237">DNA synthesis</keyword>
<comment type="cofactor">
    <cofactor evidence="1">
        <name>Mg(2+)</name>
        <dbReference type="ChEBI" id="CHEBI:18420"/>
    </cofactor>
</comment>
<dbReference type="InterPro" id="IPR017961">
    <property type="entry name" value="DNA_pol_Y-fam_little_finger"/>
</dbReference>
<dbReference type="Ensembl" id="ENSCSAVT00000016583.1">
    <property type="protein sequence ID" value="ENSCSAVP00000016402.1"/>
    <property type="gene ID" value="ENSCSAVG00000009651.1"/>
</dbReference>
<dbReference type="SUPFAM" id="SSF100879">
    <property type="entry name" value="Lesion bypass DNA polymerase (Y-family), little finger domain"/>
    <property type="match status" value="1"/>
</dbReference>
<evidence type="ECO:0000313" key="23">
    <source>
        <dbReference type="Proteomes" id="UP000007875"/>
    </source>
</evidence>
<dbReference type="GO" id="GO:0008270">
    <property type="term" value="F:zinc ion binding"/>
    <property type="evidence" value="ECO:0007669"/>
    <property type="project" value="UniProtKB-KW"/>
</dbReference>
<keyword evidence="11" id="KW-0479">Metal-binding</keyword>
<dbReference type="PANTHER" id="PTHR11076:SF33">
    <property type="entry name" value="DNA POLYMERASE KAPPA"/>
    <property type="match status" value="1"/>
</dbReference>
<comment type="catalytic activity">
    <reaction evidence="20">
        <text>DNA(n) + a 2'-deoxyribonucleoside 5'-triphosphate = DNA(n+1) + diphosphate</text>
        <dbReference type="Rhea" id="RHEA:22508"/>
        <dbReference type="Rhea" id="RHEA-COMP:17339"/>
        <dbReference type="Rhea" id="RHEA-COMP:17340"/>
        <dbReference type="ChEBI" id="CHEBI:33019"/>
        <dbReference type="ChEBI" id="CHEBI:61560"/>
        <dbReference type="ChEBI" id="CHEBI:173112"/>
        <dbReference type="EC" id="2.7.7.7"/>
    </reaction>
</comment>
<keyword evidence="15" id="KW-0460">Magnesium</keyword>
<evidence type="ECO:0000256" key="4">
    <source>
        <dbReference type="ARBA" id="ARBA00012417"/>
    </source>
</evidence>
<evidence type="ECO:0000256" key="10">
    <source>
        <dbReference type="ARBA" id="ARBA00022705"/>
    </source>
</evidence>
<dbReference type="InterPro" id="IPR036775">
    <property type="entry name" value="DNA_pol_Y-fam_lit_finger_sf"/>
</dbReference>
<proteinExistence type="inferred from homology"/>
<keyword evidence="16" id="KW-0239">DNA-directed DNA polymerase</keyword>
<comment type="subcellular location">
    <subcellularLocation>
        <location evidence="2">Nucleus</location>
    </subcellularLocation>
</comment>
<keyword evidence="19" id="KW-0539">Nucleus</keyword>
<dbReference type="Pfam" id="PF11799">
    <property type="entry name" value="IMS_C"/>
    <property type="match status" value="1"/>
</dbReference>
<dbReference type="InterPro" id="IPR050116">
    <property type="entry name" value="DNA_polymerase-Y"/>
</dbReference>
<evidence type="ECO:0000256" key="17">
    <source>
        <dbReference type="ARBA" id="ARBA00023125"/>
    </source>
</evidence>
<reference evidence="22" key="2">
    <citation type="submission" date="2025-08" db="UniProtKB">
        <authorList>
            <consortium name="Ensembl"/>
        </authorList>
    </citation>
    <scope>IDENTIFICATION</scope>
</reference>
<keyword evidence="23" id="KW-1185">Reference proteome</keyword>
<organism evidence="22 23">
    <name type="scientific">Ciona savignyi</name>
    <name type="common">Pacific transparent sea squirt</name>
    <dbReference type="NCBI Taxonomy" id="51511"/>
    <lineage>
        <taxon>Eukaryota</taxon>
        <taxon>Metazoa</taxon>
        <taxon>Chordata</taxon>
        <taxon>Tunicata</taxon>
        <taxon>Ascidiacea</taxon>
        <taxon>Phlebobranchia</taxon>
        <taxon>Cionidae</taxon>
        <taxon>Ciona</taxon>
    </lineage>
</organism>
<dbReference type="GO" id="GO:0006260">
    <property type="term" value="P:DNA replication"/>
    <property type="evidence" value="ECO:0007669"/>
    <property type="project" value="UniProtKB-KW"/>
</dbReference>
<dbReference type="FunFam" id="1.10.150.810:FF:000001">
    <property type="entry name" value="DNA polymerase kappa"/>
    <property type="match status" value="1"/>
</dbReference>
<dbReference type="GeneTree" id="ENSGT00940000156667"/>
<evidence type="ECO:0000256" key="12">
    <source>
        <dbReference type="ARBA" id="ARBA00022763"/>
    </source>
</evidence>
<evidence type="ECO:0000256" key="7">
    <source>
        <dbReference type="ARBA" id="ARBA00022634"/>
    </source>
</evidence>
<dbReference type="Gene3D" id="1.10.150.810">
    <property type="match status" value="1"/>
</dbReference>
<evidence type="ECO:0000256" key="11">
    <source>
        <dbReference type="ARBA" id="ARBA00022723"/>
    </source>
</evidence>
<sequence length="427" mass="48662">RMALNDNKAGMQGLDKDKINQIIMDNTVGSRFYMNEQKREMQADDLLTEIEKQRDLTRTIIHIDMDAFYASVEERDRPELKTKPMAVGGMDMLSTSNYVARKYGVRAAMPGFIAKKLCPELVIVPLNFDKYKQVSKQTQEIFAEYDANFSGMSLDEAFLDITDHLQKRILYDEEERTFHYHHSLAVKQPQDSDSDLSRNVSETFGFSPEDVANELRFRIHQKTLLTASAGIAPNTMLAKIGSDLNKPNGQTYFKPNREEILKFVKDFPVRKVNGVGKVTEQLLSALDIKKCGDLYHRRGDLVLLFSEISCSFFFRISLGCSSNVLESSGERKSISTERTFNAISEHKELFAKLEELCQSLAVDMEKENLQGKTLTLKTKNVNFQLHTRSKTVTSPLFNFESVFAVAQKLLEQEIMNANNKLTLRLMG</sequence>
<dbReference type="Gene3D" id="3.30.70.270">
    <property type="match status" value="1"/>
</dbReference>
<keyword evidence="12" id="KW-0227">DNA damage</keyword>
<evidence type="ECO:0000256" key="5">
    <source>
        <dbReference type="ARBA" id="ARBA00016178"/>
    </source>
</evidence>
<dbReference type="InterPro" id="IPR001126">
    <property type="entry name" value="UmuC"/>
</dbReference>
<dbReference type="Pfam" id="PF11798">
    <property type="entry name" value="IMS_HHH"/>
    <property type="match status" value="1"/>
</dbReference>
<dbReference type="GO" id="GO:0003887">
    <property type="term" value="F:DNA-directed DNA polymerase activity"/>
    <property type="evidence" value="ECO:0007669"/>
    <property type="project" value="UniProtKB-KW"/>
</dbReference>
<keyword evidence="13" id="KW-0863">Zinc-finger</keyword>
<dbReference type="AlphaFoldDB" id="H2ZFN6"/>
<evidence type="ECO:0000256" key="15">
    <source>
        <dbReference type="ARBA" id="ARBA00022842"/>
    </source>
</evidence>
<dbReference type="InterPro" id="IPR043128">
    <property type="entry name" value="Rev_trsase/Diguanyl_cyclase"/>
</dbReference>
<dbReference type="PIRSF" id="PIRSF036603">
    <property type="entry name" value="DPol_eta"/>
    <property type="match status" value="1"/>
</dbReference>
<dbReference type="FunFam" id="3.30.1490.100:FF:000004">
    <property type="entry name" value="DNA polymerase IV"/>
    <property type="match status" value="1"/>
</dbReference>
<dbReference type="InterPro" id="IPR024728">
    <property type="entry name" value="PolY_HhH_motif"/>
</dbReference>
<evidence type="ECO:0000256" key="18">
    <source>
        <dbReference type="ARBA" id="ARBA00023204"/>
    </source>
</evidence>
<dbReference type="Gene3D" id="1.10.150.20">
    <property type="entry name" value="5' to 3' exonuclease, C-terminal subdomain"/>
    <property type="match status" value="1"/>
</dbReference>
<comment type="similarity">
    <text evidence="3">Belongs to the DNA polymerase type-Y family.</text>
</comment>
<evidence type="ECO:0000256" key="13">
    <source>
        <dbReference type="ARBA" id="ARBA00022771"/>
    </source>
</evidence>
<evidence type="ECO:0000256" key="2">
    <source>
        <dbReference type="ARBA" id="ARBA00004123"/>
    </source>
</evidence>
<keyword evidence="8" id="KW-0808">Transferase</keyword>
<keyword evidence="10" id="KW-0235">DNA replication</keyword>
<dbReference type="Proteomes" id="UP000007875">
    <property type="component" value="Unassembled WGS sequence"/>
</dbReference>
<evidence type="ECO:0000256" key="20">
    <source>
        <dbReference type="ARBA" id="ARBA00049244"/>
    </source>
</evidence>
<dbReference type="PROSITE" id="PS50173">
    <property type="entry name" value="UMUC"/>
    <property type="match status" value="1"/>
</dbReference>
<name>H2ZFN6_CIOSA</name>
<keyword evidence="9" id="KW-0548">Nucleotidyltransferase</keyword>
<evidence type="ECO:0000256" key="6">
    <source>
        <dbReference type="ARBA" id="ARBA00022457"/>
    </source>
</evidence>
<dbReference type="CDD" id="cd03586">
    <property type="entry name" value="PolY_Pol_IV_kappa"/>
    <property type="match status" value="1"/>
</dbReference>
<dbReference type="HOGENOM" id="CLU_012348_11_4_1"/>
<evidence type="ECO:0000256" key="14">
    <source>
        <dbReference type="ARBA" id="ARBA00022833"/>
    </source>
</evidence>
<evidence type="ECO:0000256" key="8">
    <source>
        <dbReference type="ARBA" id="ARBA00022679"/>
    </source>
</evidence>
<evidence type="ECO:0000256" key="19">
    <source>
        <dbReference type="ARBA" id="ARBA00023242"/>
    </source>
</evidence>
<reference evidence="23" key="1">
    <citation type="submission" date="2003-08" db="EMBL/GenBank/DDBJ databases">
        <authorList>
            <person name="Birren B."/>
            <person name="Nusbaum C."/>
            <person name="Abebe A."/>
            <person name="Abouelleil A."/>
            <person name="Adekoya E."/>
            <person name="Ait-zahra M."/>
            <person name="Allen N."/>
            <person name="Allen T."/>
            <person name="An P."/>
            <person name="Anderson M."/>
            <person name="Anderson S."/>
            <person name="Arachchi H."/>
            <person name="Armbruster J."/>
            <person name="Bachantsang P."/>
            <person name="Baldwin J."/>
            <person name="Barry A."/>
            <person name="Bayul T."/>
            <person name="Blitshsteyn B."/>
            <person name="Bloom T."/>
            <person name="Blye J."/>
            <person name="Boguslavskiy L."/>
            <person name="Borowsky M."/>
            <person name="Boukhgalter B."/>
            <person name="Brunache A."/>
            <person name="Butler J."/>
            <person name="Calixte N."/>
            <person name="Calvo S."/>
            <person name="Camarata J."/>
            <person name="Campo K."/>
            <person name="Chang J."/>
            <person name="Cheshatsang Y."/>
            <person name="Citroen M."/>
            <person name="Collymore A."/>
            <person name="Considine T."/>
            <person name="Cook A."/>
            <person name="Cooke P."/>
            <person name="Corum B."/>
            <person name="Cuomo C."/>
            <person name="David R."/>
            <person name="Dawoe T."/>
            <person name="Degray S."/>
            <person name="Dodge S."/>
            <person name="Dooley K."/>
            <person name="Dorje P."/>
            <person name="Dorjee K."/>
            <person name="Dorris L."/>
            <person name="Duffey N."/>
            <person name="Dupes A."/>
            <person name="Elkins T."/>
            <person name="Engels R."/>
            <person name="Erickson J."/>
            <person name="Farina A."/>
            <person name="Faro S."/>
            <person name="Ferreira P."/>
            <person name="Fischer H."/>
            <person name="Fitzgerald M."/>
            <person name="Foley K."/>
            <person name="Gage D."/>
            <person name="Galagan J."/>
            <person name="Gearin G."/>
            <person name="Gnerre S."/>
            <person name="Gnirke A."/>
            <person name="Goyette A."/>
            <person name="Graham J."/>
            <person name="Grandbois E."/>
            <person name="Gyaltsen K."/>
            <person name="Hafez N."/>
            <person name="Hagopian D."/>
            <person name="Hagos B."/>
            <person name="Hall J."/>
            <person name="Hatcher B."/>
            <person name="Heller A."/>
            <person name="Higgins H."/>
            <person name="Honan T."/>
            <person name="Horn A."/>
            <person name="Houde N."/>
            <person name="Hughes L."/>
            <person name="Hulme W."/>
            <person name="Husby E."/>
            <person name="Iliev I."/>
            <person name="Jaffe D."/>
            <person name="Jones C."/>
            <person name="Kamal M."/>
            <person name="Kamat A."/>
            <person name="Kamvysselis M."/>
            <person name="Karlsson E."/>
            <person name="Kells C."/>
            <person name="Kieu A."/>
            <person name="Kisner P."/>
            <person name="Kodira C."/>
            <person name="Kulbokas E."/>
            <person name="Labutti K."/>
            <person name="Lama D."/>
            <person name="Landers T."/>
            <person name="Leger J."/>
            <person name="Levine S."/>
            <person name="Lewis D."/>
            <person name="Lewis T."/>
            <person name="Lindblad-toh K."/>
            <person name="Liu X."/>
            <person name="Lokyitsang T."/>
            <person name="Lokyitsang Y."/>
            <person name="Lucien O."/>
            <person name="Lui A."/>
            <person name="Ma L.J."/>
            <person name="Mabbitt R."/>
            <person name="Macdonald J."/>
            <person name="Maclean C."/>
            <person name="Major J."/>
            <person name="Manning J."/>
            <person name="Marabella R."/>
            <person name="Maru K."/>
            <person name="Matthews C."/>
            <person name="Mauceli E."/>
            <person name="Mccarthy M."/>
            <person name="Mcdonough S."/>
            <person name="Mcghee T."/>
            <person name="Meldrim J."/>
            <person name="Meneus L."/>
            <person name="Mesirov J."/>
            <person name="Mihalev A."/>
            <person name="Mihova T."/>
            <person name="Mikkelsen T."/>
            <person name="Mlenga V."/>
            <person name="Moru K."/>
            <person name="Mozes J."/>
            <person name="Mulrain L."/>
            <person name="Munson G."/>
            <person name="Naylor J."/>
            <person name="Newes C."/>
            <person name="Nguyen C."/>
            <person name="Nguyen N."/>
            <person name="Nguyen T."/>
            <person name="Nicol R."/>
            <person name="Nielsen C."/>
            <person name="Nizzari M."/>
            <person name="Norbu C."/>
            <person name="Norbu N."/>
            <person name="O'donnell P."/>
            <person name="Okoawo O."/>
            <person name="O'leary S."/>
            <person name="Omotosho B."/>
            <person name="O'neill K."/>
            <person name="Osman S."/>
            <person name="Parker S."/>
            <person name="Perrin D."/>
            <person name="Phunkhang P."/>
            <person name="Piqani B."/>
            <person name="Purcell S."/>
            <person name="Rachupka T."/>
            <person name="Ramasamy U."/>
            <person name="Rameau R."/>
            <person name="Ray V."/>
            <person name="Raymond C."/>
            <person name="Retta R."/>
            <person name="Richardson S."/>
            <person name="Rise C."/>
            <person name="Rodriguez J."/>
            <person name="Rogers J."/>
            <person name="Rogov P."/>
            <person name="Rutman M."/>
            <person name="Schupbach R."/>
            <person name="Seaman C."/>
            <person name="Settipalli S."/>
            <person name="Sharpe T."/>
            <person name="Sheridan J."/>
            <person name="Sherpa N."/>
            <person name="Shi J."/>
            <person name="Smirnov S."/>
            <person name="Smith C."/>
            <person name="Sougnez C."/>
            <person name="Spencer B."/>
            <person name="Stalker J."/>
            <person name="Stange-thomann N."/>
            <person name="Stavropoulos S."/>
            <person name="Stetson K."/>
            <person name="Stone C."/>
            <person name="Stone S."/>
            <person name="Stubbs M."/>
            <person name="Talamas J."/>
            <person name="Tchuinga P."/>
            <person name="Tenzing P."/>
            <person name="Tesfaye S."/>
            <person name="Theodore J."/>
            <person name="Thoulutsang Y."/>
            <person name="Topham K."/>
            <person name="Towey S."/>
            <person name="Tsamla T."/>
            <person name="Tsomo N."/>
            <person name="Vallee D."/>
            <person name="Vassiliev H."/>
            <person name="Venkataraman V."/>
            <person name="Vinson J."/>
            <person name="Vo A."/>
            <person name="Wade C."/>
            <person name="Wang S."/>
            <person name="Wangchuk T."/>
            <person name="Wangdi T."/>
            <person name="Whittaker C."/>
            <person name="Wilkinson J."/>
            <person name="Wu Y."/>
            <person name="Wyman D."/>
            <person name="Yadav S."/>
            <person name="Yang S."/>
            <person name="Yang X."/>
            <person name="Yeager S."/>
            <person name="Yee E."/>
            <person name="Young G."/>
            <person name="Zainoun J."/>
            <person name="Zembeck L."/>
            <person name="Zimmer A."/>
            <person name="Zody M."/>
            <person name="Lander E."/>
        </authorList>
    </citation>
    <scope>NUCLEOTIDE SEQUENCE [LARGE SCALE GENOMIC DNA]</scope>
</reference>
<dbReference type="Pfam" id="PF00817">
    <property type="entry name" value="IMS"/>
    <property type="match status" value="1"/>
</dbReference>
<evidence type="ECO:0000256" key="3">
    <source>
        <dbReference type="ARBA" id="ARBA00010945"/>
    </source>
</evidence>
<protein>
    <recommendedName>
        <fullName evidence="5">DNA polymerase kappa</fullName>
        <ecNumber evidence="4">2.7.7.7</ecNumber>
    </recommendedName>
</protein>
<keyword evidence="6" id="KW-0515">Mutator protein</keyword>
<keyword evidence="17" id="KW-0238">DNA-binding</keyword>
<keyword evidence="14" id="KW-0862">Zinc</keyword>
<dbReference type="InterPro" id="IPR022880">
    <property type="entry name" value="DNApol_IV"/>
</dbReference>
<dbReference type="Gene3D" id="3.40.1170.60">
    <property type="match status" value="1"/>
</dbReference>
<reference evidence="22" key="3">
    <citation type="submission" date="2025-09" db="UniProtKB">
        <authorList>
            <consortium name="Ensembl"/>
        </authorList>
    </citation>
    <scope>IDENTIFICATION</scope>
</reference>
<dbReference type="EC" id="2.7.7.7" evidence="4"/>
<dbReference type="InterPro" id="IPR043502">
    <property type="entry name" value="DNA/RNA_pol_sf"/>
</dbReference>
<evidence type="ECO:0000256" key="16">
    <source>
        <dbReference type="ARBA" id="ARBA00022932"/>
    </source>
</evidence>
<dbReference type="GO" id="GO:0006281">
    <property type="term" value="P:DNA repair"/>
    <property type="evidence" value="ECO:0007669"/>
    <property type="project" value="UniProtKB-KW"/>
</dbReference>
<dbReference type="Gene3D" id="3.30.1490.100">
    <property type="entry name" value="DNA polymerase, Y-family, little finger domain"/>
    <property type="match status" value="1"/>
</dbReference>
<evidence type="ECO:0000256" key="1">
    <source>
        <dbReference type="ARBA" id="ARBA00001946"/>
    </source>
</evidence>
<evidence type="ECO:0000256" key="9">
    <source>
        <dbReference type="ARBA" id="ARBA00022695"/>
    </source>
</evidence>
<keyword evidence="18" id="KW-0234">DNA repair</keyword>